<accession>A0A3N5B2D4</accession>
<dbReference type="Proteomes" id="UP000282654">
    <property type="component" value="Unassembled WGS sequence"/>
</dbReference>
<sequence length="74" mass="8324">MEIWQSFAKLLIMAGIFLVALGVLMLFAGKIPGLGRLPGDIYFHRGNFTFYFPLATSIILSILLTIIINLLLRR</sequence>
<dbReference type="Pfam" id="PF11146">
    <property type="entry name" value="DUF2905"/>
    <property type="match status" value="1"/>
</dbReference>
<gene>
    <name evidence="2" type="ORF">EDD75_0530</name>
</gene>
<feature type="transmembrane region" description="Helical" evidence="1">
    <location>
        <begin position="7"/>
        <end position="28"/>
    </location>
</feature>
<evidence type="ECO:0000256" key="1">
    <source>
        <dbReference type="SAM" id="Phobius"/>
    </source>
</evidence>
<organism evidence="2 3">
    <name type="scientific">Thermodesulfitimonas autotrophica</name>
    <dbReference type="NCBI Taxonomy" id="1894989"/>
    <lineage>
        <taxon>Bacteria</taxon>
        <taxon>Bacillati</taxon>
        <taxon>Bacillota</taxon>
        <taxon>Clostridia</taxon>
        <taxon>Thermoanaerobacterales</taxon>
        <taxon>Thermoanaerobacteraceae</taxon>
        <taxon>Thermodesulfitimonas</taxon>
    </lineage>
</organism>
<dbReference type="PANTHER" id="PTHR36443:SF1">
    <property type="entry name" value="BSR5223 PROTEIN"/>
    <property type="match status" value="1"/>
</dbReference>
<protein>
    <submittedName>
        <fullName evidence="2">DUF2905 family protein</fullName>
    </submittedName>
</protein>
<dbReference type="AlphaFoldDB" id="A0A3N5B2D4"/>
<dbReference type="PANTHER" id="PTHR36443">
    <property type="entry name" value="BSR5223 PROTEIN"/>
    <property type="match status" value="1"/>
</dbReference>
<comment type="caution">
    <text evidence="2">The sequence shown here is derived from an EMBL/GenBank/DDBJ whole genome shotgun (WGS) entry which is preliminary data.</text>
</comment>
<keyword evidence="1" id="KW-0812">Transmembrane</keyword>
<keyword evidence="1" id="KW-1133">Transmembrane helix</keyword>
<feature type="transmembrane region" description="Helical" evidence="1">
    <location>
        <begin position="48"/>
        <end position="72"/>
    </location>
</feature>
<keyword evidence="3" id="KW-1185">Reference proteome</keyword>
<proteinExistence type="predicted"/>
<dbReference type="EMBL" id="RKRE01000001">
    <property type="protein sequence ID" value="RPF49710.1"/>
    <property type="molecule type" value="Genomic_DNA"/>
</dbReference>
<reference evidence="2 3" key="1">
    <citation type="submission" date="2018-11" db="EMBL/GenBank/DDBJ databases">
        <title>Genomic Encyclopedia of Type Strains, Phase IV (KMG-IV): sequencing the most valuable type-strain genomes for metagenomic binning, comparative biology and taxonomic classification.</title>
        <authorList>
            <person name="Goeker M."/>
        </authorList>
    </citation>
    <scope>NUCLEOTIDE SEQUENCE [LARGE SCALE GENOMIC DNA]</scope>
    <source>
        <strain evidence="2 3">DSM 102936</strain>
    </source>
</reference>
<keyword evidence="1" id="KW-0472">Membrane</keyword>
<evidence type="ECO:0000313" key="3">
    <source>
        <dbReference type="Proteomes" id="UP000282654"/>
    </source>
</evidence>
<dbReference type="InterPro" id="IPR021320">
    <property type="entry name" value="DUF2905"/>
</dbReference>
<name>A0A3N5B2D4_9THEO</name>
<evidence type="ECO:0000313" key="2">
    <source>
        <dbReference type="EMBL" id="RPF49710.1"/>
    </source>
</evidence>